<evidence type="ECO:0000259" key="6">
    <source>
        <dbReference type="Pfam" id="PF00294"/>
    </source>
</evidence>
<comment type="similarity">
    <text evidence="1">Belongs to the carbohydrate kinase PfkB family.</text>
</comment>
<dbReference type="SUPFAM" id="SSF53613">
    <property type="entry name" value="Ribokinase-like"/>
    <property type="match status" value="1"/>
</dbReference>
<dbReference type="GO" id="GO:0005524">
    <property type="term" value="F:ATP binding"/>
    <property type="evidence" value="ECO:0007669"/>
    <property type="project" value="UniProtKB-KW"/>
</dbReference>
<accession>A0A5M6IK41</accession>
<evidence type="ECO:0000256" key="1">
    <source>
        <dbReference type="ARBA" id="ARBA00010688"/>
    </source>
</evidence>
<dbReference type="EMBL" id="VWPK01000096">
    <property type="protein sequence ID" value="KAA5608229.1"/>
    <property type="molecule type" value="Genomic_DNA"/>
</dbReference>
<dbReference type="InterPro" id="IPR011611">
    <property type="entry name" value="PfkB_dom"/>
</dbReference>
<protein>
    <submittedName>
        <fullName evidence="7">Sugar kinase</fullName>
    </submittedName>
</protein>
<comment type="caution">
    <text evidence="7">The sequence shown here is derived from an EMBL/GenBank/DDBJ whole genome shotgun (WGS) entry which is preliminary data.</text>
</comment>
<evidence type="ECO:0000256" key="2">
    <source>
        <dbReference type="ARBA" id="ARBA00022679"/>
    </source>
</evidence>
<reference evidence="7 8" key="1">
    <citation type="submission" date="2019-09" db="EMBL/GenBank/DDBJ databases">
        <title>Genome sequence of Rhodovastum atsumiense, a diverse member of the Acetobacteraceae family of non-sulfur purple photosynthetic bacteria.</title>
        <authorList>
            <person name="Meyer T."/>
            <person name="Kyndt J."/>
        </authorList>
    </citation>
    <scope>NUCLEOTIDE SEQUENCE [LARGE SCALE GENOMIC DNA]</scope>
    <source>
        <strain evidence="7 8">DSM 21279</strain>
    </source>
</reference>
<evidence type="ECO:0000256" key="3">
    <source>
        <dbReference type="ARBA" id="ARBA00022741"/>
    </source>
</evidence>
<evidence type="ECO:0000256" key="5">
    <source>
        <dbReference type="ARBA" id="ARBA00022840"/>
    </source>
</evidence>
<dbReference type="GO" id="GO:0016301">
    <property type="term" value="F:kinase activity"/>
    <property type="evidence" value="ECO:0007669"/>
    <property type="project" value="UniProtKB-KW"/>
</dbReference>
<gene>
    <name evidence="7" type="ORF">F1189_30135</name>
</gene>
<dbReference type="InterPro" id="IPR029056">
    <property type="entry name" value="Ribokinase-like"/>
</dbReference>
<keyword evidence="8" id="KW-1185">Reference proteome</keyword>
<dbReference type="Pfam" id="PF00294">
    <property type="entry name" value="PfkB"/>
    <property type="match status" value="1"/>
</dbReference>
<dbReference type="PANTHER" id="PTHR43085">
    <property type="entry name" value="HEXOKINASE FAMILY MEMBER"/>
    <property type="match status" value="1"/>
</dbReference>
<feature type="domain" description="Carbohydrate kinase PfkB" evidence="6">
    <location>
        <begin position="22"/>
        <end position="321"/>
    </location>
</feature>
<proteinExistence type="inferred from homology"/>
<dbReference type="AlphaFoldDB" id="A0A5M6IK41"/>
<dbReference type="PROSITE" id="PS00584">
    <property type="entry name" value="PFKB_KINASES_2"/>
    <property type="match status" value="1"/>
</dbReference>
<organism evidence="7 8">
    <name type="scientific">Rhodovastum atsumiense</name>
    <dbReference type="NCBI Taxonomy" id="504468"/>
    <lineage>
        <taxon>Bacteria</taxon>
        <taxon>Pseudomonadati</taxon>
        <taxon>Pseudomonadota</taxon>
        <taxon>Alphaproteobacteria</taxon>
        <taxon>Acetobacterales</taxon>
        <taxon>Acetobacteraceae</taxon>
        <taxon>Rhodovastum</taxon>
    </lineage>
</organism>
<dbReference type="RefSeq" id="WP_150045573.1">
    <property type="nucleotide sequence ID" value="NZ_OW485601.1"/>
</dbReference>
<keyword evidence="5" id="KW-0067">ATP-binding</keyword>
<evidence type="ECO:0000313" key="7">
    <source>
        <dbReference type="EMBL" id="KAA5608229.1"/>
    </source>
</evidence>
<dbReference type="CDD" id="cd01166">
    <property type="entry name" value="KdgK"/>
    <property type="match status" value="1"/>
</dbReference>
<keyword evidence="2" id="KW-0808">Transferase</keyword>
<keyword evidence="3" id="KW-0547">Nucleotide-binding</keyword>
<name>A0A5M6IK41_9PROT</name>
<dbReference type="OrthoDB" id="9792663at2"/>
<dbReference type="InterPro" id="IPR050306">
    <property type="entry name" value="PfkB_Carbo_kinase"/>
</dbReference>
<dbReference type="PANTHER" id="PTHR43085:SF1">
    <property type="entry name" value="PSEUDOURIDINE KINASE-RELATED"/>
    <property type="match status" value="1"/>
</dbReference>
<evidence type="ECO:0000256" key="4">
    <source>
        <dbReference type="ARBA" id="ARBA00022777"/>
    </source>
</evidence>
<keyword evidence="4 7" id="KW-0418">Kinase</keyword>
<evidence type="ECO:0000313" key="8">
    <source>
        <dbReference type="Proteomes" id="UP000325255"/>
    </source>
</evidence>
<sequence>MKPVSYKTQLVPVSGEAATRLDVVTFGEAMALLVAETCGDLADVERFTRRLAGCETNVAVGLARLGLQVGWVSRLGLDPFGDFVRATLAAEGVDCSHVATDPVRSTGRMFKAKTPDGSDPTIHYARKGSAASQLSPADFDPAYFRGARLLHATGVAAALSSGSMALALHAICEMRAWGRTVCFDPNLRPSLWPSRDVMIEQINSLAGRAHWVLPGLSEGVILTGYRQPRDIAAFYLDCGVELVVVKLGAEGAYFRTPTQEGIVPAARVEQVVDTVGAGDGFAAGLISALLEGESIEEAVARGNRVGACAIQVIGDMDGLPTRAQLGQTALLRVPA</sequence>
<dbReference type="Gene3D" id="3.40.1190.20">
    <property type="match status" value="1"/>
</dbReference>
<dbReference type="InterPro" id="IPR002173">
    <property type="entry name" value="Carboh/pur_kinase_PfkB_CS"/>
</dbReference>
<dbReference type="Proteomes" id="UP000325255">
    <property type="component" value="Unassembled WGS sequence"/>
</dbReference>